<dbReference type="PANTHER" id="PTHR46033:SF8">
    <property type="entry name" value="PROTEIN MAINTENANCE OF MERISTEMS-LIKE"/>
    <property type="match status" value="1"/>
</dbReference>
<proteinExistence type="predicted"/>
<reference evidence="3" key="1">
    <citation type="submission" date="2022-12" db="EMBL/GenBank/DDBJ databases">
        <title>Draft genome assemblies for two species of Escallonia (Escalloniales).</title>
        <authorList>
            <person name="Chanderbali A."/>
            <person name="Dervinis C."/>
            <person name="Anghel I."/>
            <person name="Soltis D."/>
            <person name="Soltis P."/>
            <person name="Zapata F."/>
        </authorList>
    </citation>
    <scope>NUCLEOTIDE SEQUENCE</scope>
    <source>
        <strain evidence="3">UCBG92.1500</strain>
        <tissue evidence="3">Leaf</tissue>
    </source>
</reference>
<dbReference type="GO" id="GO:0010073">
    <property type="term" value="P:meristem maintenance"/>
    <property type="evidence" value="ECO:0007669"/>
    <property type="project" value="InterPro"/>
</dbReference>
<accession>A0AA88RRH3</accession>
<dbReference type="InterPro" id="IPR044824">
    <property type="entry name" value="MAIN-like"/>
</dbReference>
<evidence type="ECO:0000259" key="2">
    <source>
        <dbReference type="Pfam" id="PF10536"/>
    </source>
</evidence>
<comment type="caution">
    <text evidence="3">The sequence shown here is derived from an EMBL/GenBank/DDBJ whole genome shotgun (WGS) entry which is preliminary data.</text>
</comment>
<feature type="transmembrane region" description="Helical" evidence="1">
    <location>
        <begin position="12"/>
        <end position="31"/>
    </location>
</feature>
<keyword evidence="4" id="KW-1185">Reference proteome</keyword>
<keyword evidence="1" id="KW-0472">Membrane</keyword>
<gene>
    <name evidence="3" type="ORF">RJ640_024443</name>
</gene>
<dbReference type="Proteomes" id="UP001187471">
    <property type="component" value="Unassembled WGS sequence"/>
</dbReference>
<evidence type="ECO:0000313" key="3">
    <source>
        <dbReference type="EMBL" id="KAK2987816.1"/>
    </source>
</evidence>
<dbReference type="Pfam" id="PF10536">
    <property type="entry name" value="PMD"/>
    <property type="match status" value="1"/>
</dbReference>
<protein>
    <recommendedName>
        <fullName evidence="2">Aminotransferase-like plant mobile domain-containing protein</fullName>
    </recommendedName>
</protein>
<name>A0AA88RRH3_9ASTE</name>
<dbReference type="AlphaFoldDB" id="A0AA88RRH3"/>
<dbReference type="EMBL" id="JAVXUO010000936">
    <property type="protein sequence ID" value="KAK2987816.1"/>
    <property type="molecule type" value="Genomic_DNA"/>
</dbReference>
<dbReference type="PANTHER" id="PTHR46033">
    <property type="entry name" value="PROTEIN MAIN-LIKE 2"/>
    <property type="match status" value="1"/>
</dbReference>
<sequence length="427" mass="48859">MTNALTQLKQEYLLALLTGVVVVGITAVPPLRDREIRVLGFVYGIEMEVPEPHSSLKLNVCFLGEKIFSRDVEEADDVEGVGQHLEERDLAEGGWRDAFLERAILTTVEVCNEFTTWKLNKSQKRILRGIGFGIFTHGQIFQHLDRHLIGALVERWRSETNTFHFPLGEMTITLEDVGFILGLPVTGRPVIAPPPEATNKRTARDFFTSIPQEQFSRGGINLKWLVDTYKVLPENYTGEMLVLYTQAFLLWVMGAILFPTTSKNTVSVKYLPLLGNLREVGDYAWGAAVLSYLYRALHKATRPDSKAICACLSLLQVWSYEHLATGAPTRRDGTDKVWPRLCAWEYSRKESHYQRRVDPHHNITFYRGEFDCLSPVQMRWAPYSRLARRVGESFVFTLSGLQRTPLIHFEVAEWQLPDRAMRHFDCL</sequence>
<evidence type="ECO:0000256" key="1">
    <source>
        <dbReference type="SAM" id="Phobius"/>
    </source>
</evidence>
<evidence type="ECO:0000313" key="4">
    <source>
        <dbReference type="Proteomes" id="UP001187471"/>
    </source>
</evidence>
<keyword evidence="1" id="KW-0812">Transmembrane</keyword>
<feature type="domain" description="Aminotransferase-like plant mobile" evidence="2">
    <location>
        <begin position="144"/>
        <end position="425"/>
    </location>
</feature>
<keyword evidence="1" id="KW-1133">Transmembrane helix</keyword>
<dbReference type="InterPro" id="IPR019557">
    <property type="entry name" value="AminoTfrase-like_pln_mobile"/>
</dbReference>
<organism evidence="3 4">
    <name type="scientific">Escallonia rubra</name>
    <dbReference type="NCBI Taxonomy" id="112253"/>
    <lineage>
        <taxon>Eukaryota</taxon>
        <taxon>Viridiplantae</taxon>
        <taxon>Streptophyta</taxon>
        <taxon>Embryophyta</taxon>
        <taxon>Tracheophyta</taxon>
        <taxon>Spermatophyta</taxon>
        <taxon>Magnoliopsida</taxon>
        <taxon>eudicotyledons</taxon>
        <taxon>Gunneridae</taxon>
        <taxon>Pentapetalae</taxon>
        <taxon>asterids</taxon>
        <taxon>campanulids</taxon>
        <taxon>Escalloniales</taxon>
        <taxon>Escalloniaceae</taxon>
        <taxon>Escallonia</taxon>
    </lineage>
</organism>